<dbReference type="RefSeq" id="WP_169607488.1">
    <property type="nucleotide sequence ID" value="NZ_CP051682.1"/>
</dbReference>
<accession>A0A7L5DYT6</accession>
<dbReference type="Proteomes" id="UP000503278">
    <property type="component" value="Chromosome"/>
</dbReference>
<organism evidence="1 2">
    <name type="scientific">Mucilaginibacter robiniae</name>
    <dbReference type="NCBI Taxonomy" id="2728022"/>
    <lineage>
        <taxon>Bacteria</taxon>
        <taxon>Pseudomonadati</taxon>
        <taxon>Bacteroidota</taxon>
        <taxon>Sphingobacteriia</taxon>
        <taxon>Sphingobacteriales</taxon>
        <taxon>Sphingobacteriaceae</taxon>
        <taxon>Mucilaginibacter</taxon>
    </lineage>
</organism>
<dbReference type="KEGG" id="mrob:HH214_10540"/>
<evidence type="ECO:0000313" key="2">
    <source>
        <dbReference type="Proteomes" id="UP000503278"/>
    </source>
</evidence>
<evidence type="ECO:0000313" key="1">
    <source>
        <dbReference type="EMBL" id="QJD96270.1"/>
    </source>
</evidence>
<keyword evidence="2" id="KW-1185">Reference proteome</keyword>
<name>A0A7L5DYT6_9SPHI</name>
<gene>
    <name evidence="1" type="ORF">HH214_10540</name>
</gene>
<protein>
    <submittedName>
        <fullName evidence="1">Uncharacterized protein</fullName>
    </submittedName>
</protein>
<sequence length="273" mass="31938">MAERELLCKLRVKDKYRHLTITAQENSELCLTIAETFDEDFCLYYIPVMPIYQLWQNEAHVPCAELLTAVCAYLYAGAGISYYRDEDTYMYANYEVMEDWINDDGDDGEEDEYVLEKADLENAKIQGDFIQAKMMETGFRQSLDSLITNFKAGSAFEKECLKVAQTCLQLEKDFPNANLFQHASLQDYEVEDYEDHDVGMQEYISFIGSVNDNLSERLKNMVNDDFNERARYQEPEIITFFNKAQPAYMNELAYEQRAFRLIDDLCTLLYRKP</sequence>
<proteinExistence type="predicted"/>
<reference evidence="1 2" key="1">
    <citation type="submission" date="2020-04" db="EMBL/GenBank/DDBJ databases">
        <title>Genome sequencing of novel species.</title>
        <authorList>
            <person name="Heo J."/>
            <person name="Kim S.-J."/>
            <person name="Kim J.-S."/>
            <person name="Hong S.-B."/>
            <person name="Kwon S.-W."/>
        </authorList>
    </citation>
    <scope>NUCLEOTIDE SEQUENCE [LARGE SCALE GENOMIC DNA]</scope>
    <source>
        <strain evidence="1 2">F39-2</strain>
    </source>
</reference>
<dbReference type="EMBL" id="CP051682">
    <property type="protein sequence ID" value="QJD96270.1"/>
    <property type="molecule type" value="Genomic_DNA"/>
</dbReference>
<dbReference type="AlphaFoldDB" id="A0A7L5DYT6"/>